<organism evidence="1 2">
    <name type="scientific">Lysinibacillus macroides</name>
    <dbReference type="NCBI Taxonomy" id="33935"/>
    <lineage>
        <taxon>Bacteria</taxon>
        <taxon>Bacillati</taxon>
        <taxon>Bacillota</taxon>
        <taxon>Bacilli</taxon>
        <taxon>Bacillales</taxon>
        <taxon>Bacillaceae</taxon>
        <taxon>Lysinibacillus</taxon>
    </lineage>
</organism>
<gene>
    <name evidence="1" type="ORF">ADM90_15740</name>
</gene>
<dbReference type="Proteomes" id="UP000037977">
    <property type="component" value="Unassembled WGS sequence"/>
</dbReference>
<dbReference type="RefSeq" id="WP_053995893.1">
    <property type="nucleotide sequence ID" value="NZ_CP065643.1"/>
</dbReference>
<dbReference type="SUPFAM" id="SSF53474">
    <property type="entry name" value="alpha/beta-Hydrolases"/>
    <property type="match status" value="1"/>
</dbReference>
<keyword evidence="2" id="KW-1185">Reference proteome</keyword>
<dbReference type="EMBL" id="LGCI01000010">
    <property type="protein sequence ID" value="KOY80650.1"/>
    <property type="molecule type" value="Genomic_DNA"/>
</dbReference>
<dbReference type="OrthoDB" id="1817159at2"/>
<comment type="caution">
    <text evidence="1">The sequence shown here is derived from an EMBL/GenBank/DDBJ whole genome shotgun (WGS) entry which is preliminary data.</text>
</comment>
<reference evidence="1 2" key="1">
    <citation type="submission" date="2015-07" db="EMBL/GenBank/DDBJ databases">
        <title>Genome sequencing project for genomic taxonomy and phylogenomics of Bacillus-like bacteria.</title>
        <authorList>
            <person name="Liu B."/>
            <person name="Wang J."/>
            <person name="Zhu Y."/>
            <person name="Liu G."/>
            <person name="Chen Q."/>
            <person name="Chen Z."/>
            <person name="Che J."/>
            <person name="Ge C."/>
            <person name="Shi H."/>
            <person name="Pan Z."/>
            <person name="Liu X."/>
        </authorList>
    </citation>
    <scope>NUCLEOTIDE SEQUENCE [LARGE SCALE GENOMIC DNA]</scope>
    <source>
        <strain evidence="1 2">DSM 54</strain>
    </source>
</reference>
<dbReference type="GO" id="GO:0016787">
    <property type="term" value="F:hydrolase activity"/>
    <property type="evidence" value="ECO:0007669"/>
    <property type="project" value="UniProtKB-KW"/>
</dbReference>
<keyword evidence="1" id="KW-0378">Hydrolase</keyword>
<evidence type="ECO:0000313" key="1">
    <source>
        <dbReference type="EMBL" id="KOY80650.1"/>
    </source>
</evidence>
<sequence length="311" mass="34849">MLIIVTVIISFSVLGLSVSFINHKIQLSKEEELFVSTGQLVEVNGHQMHVYTEGKGEDTLVFMSGGGTSSPALDFKSLYSLLSDKYKIVVVEKAGYGFSEVTDTDRDIDTILAETKEALLKSGMEGPYILFPHSMSGIEALKWAQDYPDEITAIIGLDMAVPVTYEKLNINMFLIQLGALAANTGLTRWIPNLSESYAIKYGNLTDKEKKLYKIIFYRRTLTKDMVNEINHIKANAQKVKKVEMPDIPILLFSSNGEGTGFDNKTWNGIHNDFIRMIDNGKVIELDSSHYVHSIDYERIAKNSEAFIESLK</sequence>
<dbReference type="Gene3D" id="3.40.50.1820">
    <property type="entry name" value="alpha/beta hydrolase"/>
    <property type="match status" value="1"/>
</dbReference>
<accession>A0A0M9DHT5</accession>
<dbReference type="STRING" id="33935.ADM90_15740"/>
<dbReference type="AlphaFoldDB" id="A0A0M9DHT5"/>
<proteinExistence type="predicted"/>
<protein>
    <submittedName>
        <fullName evidence="1">Hydrolase</fullName>
    </submittedName>
</protein>
<evidence type="ECO:0000313" key="2">
    <source>
        <dbReference type="Proteomes" id="UP000037977"/>
    </source>
</evidence>
<name>A0A0M9DHT5_9BACI</name>
<dbReference type="PATRIC" id="fig|33935.3.peg.1884"/>
<dbReference type="InterPro" id="IPR029058">
    <property type="entry name" value="AB_hydrolase_fold"/>
</dbReference>